<comment type="caution">
    <text evidence="5">The sequence shown here is derived from an EMBL/GenBank/DDBJ whole genome shotgun (WGS) entry which is preliminary data.</text>
</comment>
<keyword evidence="1" id="KW-0677">Repeat</keyword>
<feature type="region of interest" description="Disordered" evidence="4">
    <location>
        <begin position="57"/>
        <end position="87"/>
    </location>
</feature>
<dbReference type="EMBL" id="JAGRRH010000009">
    <property type="protein sequence ID" value="KAG7364005.1"/>
    <property type="molecule type" value="Genomic_DNA"/>
</dbReference>
<dbReference type="PROSITE" id="PS50005">
    <property type="entry name" value="TPR"/>
    <property type="match status" value="1"/>
</dbReference>
<reference evidence="5" key="1">
    <citation type="journal article" date="2021" name="Sci. Rep.">
        <title>Diploid genomic architecture of Nitzschia inconspicua, an elite biomass production diatom.</title>
        <authorList>
            <person name="Oliver A."/>
            <person name="Podell S."/>
            <person name="Pinowska A."/>
            <person name="Traller J.C."/>
            <person name="Smith S.R."/>
            <person name="McClure R."/>
            <person name="Beliaev A."/>
            <person name="Bohutskyi P."/>
            <person name="Hill E.A."/>
            <person name="Rabines A."/>
            <person name="Zheng H."/>
            <person name="Allen L.Z."/>
            <person name="Kuo A."/>
            <person name="Grigoriev I.V."/>
            <person name="Allen A.E."/>
            <person name="Hazlebeck D."/>
            <person name="Allen E.E."/>
        </authorList>
    </citation>
    <scope>NUCLEOTIDE SEQUENCE</scope>
    <source>
        <strain evidence="5">Hildebrandi</strain>
    </source>
</reference>
<dbReference type="OrthoDB" id="38368at2759"/>
<organism evidence="5 6">
    <name type="scientific">Nitzschia inconspicua</name>
    <dbReference type="NCBI Taxonomy" id="303405"/>
    <lineage>
        <taxon>Eukaryota</taxon>
        <taxon>Sar</taxon>
        <taxon>Stramenopiles</taxon>
        <taxon>Ochrophyta</taxon>
        <taxon>Bacillariophyta</taxon>
        <taxon>Bacillariophyceae</taxon>
        <taxon>Bacillariophycidae</taxon>
        <taxon>Bacillariales</taxon>
        <taxon>Bacillariaceae</taxon>
        <taxon>Nitzschia</taxon>
    </lineage>
</organism>
<sequence length="728" mass="81361">MPKRSSKGTNGVGQQPIKKDSLDRHGATLISTDLKETDLANQSDNTWYAEVFSTFFGSNPTSEERNDGKAKASGYAVPGPSKTDQYTSIGPVIQQLHEIQSNYEGDERREDIDNDSTSAGTVSTLGKDLGDDLKSLPSVQGGILPDEDGSNLEDLEKDFSLPSSPKIELKPSRFQTKDIVSSRNETVESLVEKKIKNLKSDQPNRESKSVPYLRRKVFPMITGRAEDDYKEHFDRDPDSILETRRQLLVHELRHAVSNFGRFDVRCANITAALGDLYDENREYKQALRLHKDAVSVYSTKLGDDHQTTLDAKLRLAQVLENSGDYDTALCSFFYVMNMKKALQGEKAPAATEIACRIAGTLRKKGNYELAIKTLKRALKAYREVLGDTHPNVSTTVDSIASLYITIGDFAKASAILEEVVKLKAATMGMASKEVAASLSELATSYECAEQYSKAMKNLKKAYKIYADLSGESGEKSILTLERIALIYQATGQFKKAAIAYLGVLRGRKRALGNSHPTIADTYFHLGVSLRESNQQDKAFKCMKQSLNIYVGEGKDMHDVEMIAEVMHELAIIHKANHNMGDAIKTFKQEIAVRRKLGQPEYPFIAQTLNHLGVAEFEVKNHNRALNYFMEALAIYEKRGTTLGTDFAEVLYNTGLVFESLRNRQRARDAFLEAARIFKENGYSESHPHYAKAIGKLRRFGHYCRCKNRRCNSIPCESEMGGKRSSHQS</sequence>
<proteinExistence type="predicted"/>
<keyword evidence="6" id="KW-1185">Reference proteome</keyword>
<evidence type="ECO:0000256" key="4">
    <source>
        <dbReference type="SAM" id="MobiDB-lite"/>
    </source>
</evidence>
<feature type="repeat" description="TPR" evidence="3">
    <location>
        <begin position="605"/>
        <end position="638"/>
    </location>
</feature>
<keyword evidence="2 3" id="KW-0802">TPR repeat</keyword>
<dbReference type="PANTHER" id="PTHR45641">
    <property type="entry name" value="TETRATRICOPEPTIDE REPEAT PROTEIN (AFU_ORTHOLOGUE AFUA_6G03870)"/>
    <property type="match status" value="1"/>
</dbReference>
<dbReference type="AlphaFoldDB" id="A0A9K3LLG8"/>
<dbReference type="Proteomes" id="UP000693970">
    <property type="component" value="Unassembled WGS sequence"/>
</dbReference>
<reference evidence="5" key="2">
    <citation type="submission" date="2021-04" db="EMBL/GenBank/DDBJ databases">
        <authorList>
            <person name="Podell S."/>
        </authorList>
    </citation>
    <scope>NUCLEOTIDE SEQUENCE</scope>
    <source>
        <strain evidence="5">Hildebrandi</strain>
    </source>
</reference>
<evidence type="ECO:0000256" key="1">
    <source>
        <dbReference type="ARBA" id="ARBA00022737"/>
    </source>
</evidence>
<feature type="compositionally biased region" description="Polar residues" evidence="4">
    <location>
        <begin position="115"/>
        <end position="124"/>
    </location>
</feature>
<gene>
    <name evidence="5" type="ORF">IV203_037207</name>
</gene>
<evidence type="ECO:0000313" key="6">
    <source>
        <dbReference type="Proteomes" id="UP000693970"/>
    </source>
</evidence>
<dbReference type="InterPro" id="IPR019734">
    <property type="entry name" value="TPR_rpt"/>
</dbReference>
<evidence type="ECO:0000256" key="2">
    <source>
        <dbReference type="ARBA" id="ARBA00022803"/>
    </source>
</evidence>
<name>A0A9K3LLG8_9STRA</name>
<protein>
    <submittedName>
        <fullName evidence="5">Expressed tetratricopeptide repeat protein</fullName>
    </submittedName>
</protein>
<evidence type="ECO:0000313" key="5">
    <source>
        <dbReference type="EMBL" id="KAG7364005.1"/>
    </source>
</evidence>
<dbReference type="PANTHER" id="PTHR45641:SF19">
    <property type="entry name" value="NEPHROCYSTIN-3"/>
    <property type="match status" value="1"/>
</dbReference>
<dbReference type="SMART" id="SM00028">
    <property type="entry name" value="TPR"/>
    <property type="match status" value="8"/>
</dbReference>
<dbReference type="Pfam" id="PF13374">
    <property type="entry name" value="TPR_10"/>
    <property type="match status" value="1"/>
</dbReference>
<accession>A0A9K3LLG8</accession>
<dbReference type="Pfam" id="PF13424">
    <property type="entry name" value="TPR_12"/>
    <property type="match status" value="3"/>
</dbReference>
<feature type="region of interest" description="Disordered" evidence="4">
    <location>
        <begin position="1"/>
        <end position="24"/>
    </location>
</feature>
<evidence type="ECO:0000256" key="3">
    <source>
        <dbReference type="PROSITE-ProRule" id="PRU00339"/>
    </source>
</evidence>
<feature type="region of interest" description="Disordered" evidence="4">
    <location>
        <begin position="104"/>
        <end position="129"/>
    </location>
</feature>